<keyword evidence="1" id="KW-0808">Transferase</keyword>
<reference evidence="1" key="1">
    <citation type="submission" date="2024-01" db="EMBL/GenBank/DDBJ databases">
        <title>The diversity of rhizobia nodulating Mimosa spp. in eleven states of Brazil covering several biomes is determined by host plant, location, and edaphic factors.</title>
        <authorList>
            <person name="Rouws L."/>
            <person name="Barauna A."/>
            <person name="Beukes C."/>
            <person name="De Faria S.M."/>
            <person name="Gross E."/>
            <person name="Dos Reis Junior F.B."/>
            <person name="Simon M."/>
            <person name="Maluk M."/>
            <person name="Odee D.W."/>
            <person name="Kenicer G."/>
            <person name="Young J.P.W."/>
            <person name="Reis V.M."/>
            <person name="Zilli J."/>
            <person name="James E.K."/>
        </authorList>
    </citation>
    <scope>NUCLEOTIDE SEQUENCE</scope>
    <source>
        <strain evidence="1">JPY452</strain>
    </source>
</reference>
<dbReference type="EMBL" id="JAYMRU010000036">
    <property type="protein sequence ID" value="MEM5405100.1"/>
    <property type="molecule type" value="Genomic_DNA"/>
</dbReference>
<protein>
    <submittedName>
        <fullName evidence="1">Lysophospholipid acyltransferase family protein</fullName>
    </submittedName>
</protein>
<proteinExistence type="predicted"/>
<evidence type="ECO:0000313" key="2">
    <source>
        <dbReference type="Proteomes" id="UP001392318"/>
    </source>
</evidence>
<name>A0ACC6RTN2_9BURK</name>
<sequence length="216" mass="23407">MRNLLQSLLLGIVRIVVGAHGRYATTPPNAQQTIYFANHASHVDTLAILAALPSDLRENVRPAAARDYWDATPARRFIATHVLRVVFVERKHESGSDSLELVKDALAAGFSIILFPEGTRSLTGEIGPFKTGLYWLSAQFPDVALVPVHLSNLARAMPKGKLLPVPIACQVSFGNEIVRADADNSDDKDAFLERARDAVVNLQNSAEGTPCHTSSG</sequence>
<gene>
    <name evidence="1" type="ORF">VSR83_34685</name>
</gene>
<dbReference type="Proteomes" id="UP001392318">
    <property type="component" value="Unassembled WGS sequence"/>
</dbReference>
<organism evidence="1 2">
    <name type="scientific">Paraburkholderia unamae</name>
    <dbReference type="NCBI Taxonomy" id="219649"/>
    <lineage>
        <taxon>Bacteria</taxon>
        <taxon>Pseudomonadati</taxon>
        <taxon>Pseudomonadota</taxon>
        <taxon>Betaproteobacteria</taxon>
        <taxon>Burkholderiales</taxon>
        <taxon>Burkholderiaceae</taxon>
        <taxon>Paraburkholderia</taxon>
    </lineage>
</organism>
<accession>A0ACC6RTN2</accession>
<keyword evidence="2" id="KW-1185">Reference proteome</keyword>
<comment type="caution">
    <text evidence="1">The sequence shown here is derived from an EMBL/GenBank/DDBJ whole genome shotgun (WGS) entry which is preliminary data.</text>
</comment>
<keyword evidence="1" id="KW-0012">Acyltransferase</keyword>
<evidence type="ECO:0000313" key="1">
    <source>
        <dbReference type="EMBL" id="MEM5405100.1"/>
    </source>
</evidence>